<sequence>MEDRYSRVRRVFGDDFEKLQNAKILLLGIGGVGSPCLDAMYRTGISDITIVDFDTYDVTNQNRQLGSEAVGEVKVLHMASLYKGVTPIVAKVTPEWVQNFDFEPYDIVIDAIDDMEAKIAVAHKAHTKLLSSAGGAKKIDPTKIHYAPIWDTYGDMLAKGFRDGLKKTGFQGTFLTVFSDEKPICKEMGSLMCVTASFGLTLASLAIRKITGKM</sequence>
<dbReference type="GO" id="GO:0008641">
    <property type="term" value="F:ubiquitin-like modifier activating enzyme activity"/>
    <property type="evidence" value="ECO:0007669"/>
    <property type="project" value="InterPro"/>
</dbReference>
<dbReference type="PATRIC" id="fig|1193502.14.peg.245"/>
<evidence type="ECO:0000259" key="1">
    <source>
        <dbReference type="Pfam" id="PF00899"/>
    </source>
</evidence>
<dbReference type="EMBL" id="CP017111">
    <property type="protein sequence ID" value="AOO64037.1"/>
    <property type="molecule type" value="Genomic_DNA"/>
</dbReference>
<dbReference type="SUPFAM" id="SSF69572">
    <property type="entry name" value="Activating enzymes of the ubiquitin-like proteins"/>
    <property type="match status" value="1"/>
</dbReference>
<dbReference type="GO" id="GO:0061504">
    <property type="term" value="P:cyclic threonylcarbamoyladenosine biosynthetic process"/>
    <property type="evidence" value="ECO:0007669"/>
    <property type="project" value="TreeGrafter"/>
</dbReference>
<proteinExistence type="predicted"/>
<dbReference type="Pfam" id="PF00899">
    <property type="entry name" value="ThiF"/>
    <property type="match status" value="1"/>
</dbReference>
<accession>A0A1D7TGB7</accession>
<evidence type="ECO:0000313" key="3">
    <source>
        <dbReference type="Proteomes" id="UP000094609"/>
    </source>
</evidence>
<keyword evidence="3" id="KW-1185">Reference proteome</keyword>
<dbReference type="RefSeq" id="WP_069477018.1">
    <property type="nucleotide sequence ID" value="NZ_CP017111.1"/>
</dbReference>
<dbReference type="Proteomes" id="UP000094609">
    <property type="component" value="Chromosome"/>
</dbReference>
<dbReference type="KEGG" id="shal:SHALO_0240"/>
<feature type="domain" description="THIF-type NAD/FAD binding fold" evidence="1">
    <location>
        <begin position="9"/>
        <end position="213"/>
    </location>
</feature>
<dbReference type="GO" id="GO:0061503">
    <property type="term" value="F:tRNA threonylcarbamoyladenosine dehydratase"/>
    <property type="evidence" value="ECO:0007669"/>
    <property type="project" value="TreeGrafter"/>
</dbReference>
<name>A0A1D7TGB7_9BACT</name>
<dbReference type="PANTHER" id="PTHR43267:SF1">
    <property type="entry name" value="TRNA THREONYLCARBAMOYLADENOSINE DEHYDRATASE"/>
    <property type="match status" value="1"/>
</dbReference>
<dbReference type="InterPro" id="IPR035985">
    <property type="entry name" value="Ubiquitin-activating_enz"/>
</dbReference>
<dbReference type="PANTHER" id="PTHR43267">
    <property type="entry name" value="TRNA THREONYLCARBAMOYLADENOSINE DEHYDRATASE"/>
    <property type="match status" value="1"/>
</dbReference>
<protein>
    <submittedName>
        <fullName evidence="2">Putative dinucleotide-utilizing enzyme</fullName>
    </submittedName>
</protein>
<gene>
    <name evidence="2" type="ORF">SHALO_0240</name>
</gene>
<dbReference type="InterPro" id="IPR045886">
    <property type="entry name" value="ThiF/MoeB/HesA"/>
</dbReference>
<evidence type="ECO:0000313" key="2">
    <source>
        <dbReference type="EMBL" id="AOO64037.1"/>
    </source>
</evidence>
<dbReference type="Gene3D" id="3.40.50.720">
    <property type="entry name" value="NAD(P)-binding Rossmann-like Domain"/>
    <property type="match status" value="1"/>
</dbReference>
<reference evidence="3" key="1">
    <citation type="submission" date="2016-08" db="EMBL/GenBank/DDBJ databases">
        <title>Complete genome sequence of the organohalide-respiring Epsilonproteobacterium Sulfurospirillum halorespirans.</title>
        <authorList>
            <person name="Goris T."/>
            <person name="Zimmermann J."/>
            <person name="Schenz B."/>
            <person name="Lemos M."/>
            <person name="Hackermueller J."/>
            <person name="Diekert G."/>
        </authorList>
    </citation>
    <scope>NUCLEOTIDE SEQUENCE [LARGE SCALE GENOMIC DNA]</scope>
    <source>
        <strain>DSM 13726</strain>
        <strain evidence="3">PCE-M2</strain>
    </source>
</reference>
<organism evidence="2 3">
    <name type="scientific">Sulfurospirillum halorespirans DSM 13726</name>
    <dbReference type="NCBI Taxonomy" id="1193502"/>
    <lineage>
        <taxon>Bacteria</taxon>
        <taxon>Pseudomonadati</taxon>
        <taxon>Campylobacterota</taxon>
        <taxon>Epsilonproteobacteria</taxon>
        <taxon>Campylobacterales</taxon>
        <taxon>Sulfurospirillaceae</taxon>
        <taxon>Sulfurospirillum</taxon>
    </lineage>
</organism>
<dbReference type="STRING" id="1193502.SHALO_0240"/>
<dbReference type="InterPro" id="IPR000594">
    <property type="entry name" value="ThiF_NAD_FAD-bd"/>
</dbReference>
<dbReference type="AlphaFoldDB" id="A0A1D7TGB7"/>